<dbReference type="InterPro" id="IPR036249">
    <property type="entry name" value="Thioredoxin-like_sf"/>
</dbReference>
<dbReference type="GO" id="GO:0016209">
    <property type="term" value="F:antioxidant activity"/>
    <property type="evidence" value="ECO:0007669"/>
    <property type="project" value="InterPro"/>
</dbReference>
<proteinExistence type="predicted"/>
<dbReference type="PANTHER" id="PTHR42852:SF6">
    <property type="entry name" value="THIOL:DISULFIDE INTERCHANGE PROTEIN DSBE"/>
    <property type="match status" value="1"/>
</dbReference>
<comment type="caution">
    <text evidence="7">The sequence shown here is derived from an EMBL/GenBank/DDBJ whole genome shotgun (WGS) entry which is preliminary data.</text>
</comment>
<evidence type="ECO:0000256" key="1">
    <source>
        <dbReference type="ARBA" id="ARBA00004196"/>
    </source>
</evidence>
<dbReference type="OrthoDB" id="9796554at2"/>
<evidence type="ECO:0000256" key="4">
    <source>
        <dbReference type="ARBA" id="ARBA00023157"/>
    </source>
</evidence>
<dbReference type="RefSeq" id="WP_147106285.1">
    <property type="nucleotide sequence ID" value="NZ_BJVJ01000018.1"/>
</dbReference>
<dbReference type="SUPFAM" id="SSF52833">
    <property type="entry name" value="Thioredoxin-like"/>
    <property type="match status" value="1"/>
</dbReference>
<dbReference type="Proteomes" id="UP000321685">
    <property type="component" value="Unassembled WGS sequence"/>
</dbReference>
<dbReference type="InterPro" id="IPR013766">
    <property type="entry name" value="Thioredoxin_domain"/>
</dbReference>
<keyword evidence="8" id="KW-1185">Reference proteome</keyword>
<gene>
    <name evidence="7" type="ORF">PSU4_23090</name>
</gene>
<dbReference type="GO" id="GO:0016491">
    <property type="term" value="F:oxidoreductase activity"/>
    <property type="evidence" value="ECO:0007669"/>
    <property type="project" value="InterPro"/>
</dbReference>
<keyword evidence="5" id="KW-0676">Redox-active center</keyword>
<reference evidence="7 8" key="1">
    <citation type="submission" date="2019-07" db="EMBL/GenBank/DDBJ databases">
        <title>Whole genome shotgun sequence of Pseudonocardia sulfidoxydans NBRC 16205.</title>
        <authorList>
            <person name="Hosoyama A."/>
            <person name="Uohara A."/>
            <person name="Ohji S."/>
            <person name="Ichikawa N."/>
        </authorList>
    </citation>
    <scope>NUCLEOTIDE SEQUENCE [LARGE SCALE GENOMIC DNA]</scope>
    <source>
        <strain evidence="7 8">NBRC 16205</strain>
    </source>
</reference>
<evidence type="ECO:0000259" key="6">
    <source>
        <dbReference type="PROSITE" id="PS51352"/>
    </source>
</evidence>
<protein>
    <recommendedName>
        <fullName evidence="6">Thioredoxin domain-containing protein</fullName>
    </recommendedName>
</protein>
<dbReference type="AlphaFoldDB" id="A0A511DEZ6"/>
<dbReference type="PROSITE" id="PS00194">
    <property type="entry name" value="THIOREDOXIN_1"/>
    <property type="match status" value="1"/>
</dbReference>
<dbReference type="InterPro" id="IPR050553">
    <property type="entry name" value="Thioredoxin_ResA/DsbE_sf"/>
</dbReference>
<dbReference type="CDD" id="cd02966">
    <property type="entry name" value="TlpA_like_family"/>
    <property type="match status" value="1"/>
</dbReference>
<dbReference type="InterPro" id="IPR000866">
    <property type="entry name" value="AhpC/TSA"/>
</dbReference>
<dbReference type="GO" id="GO:0030313">
    <property type="term" value="C:cell envelope"/>
    <property type="evidence" value="ECO:0007669"/>
    <property type="project" value="UniProtKB-SubCell"/>
</dbReference>
<dbReference type="Gene3D" id="3.40.30.10">
    <property type="entry name" value="Glutaredoxin"/>
    <property type="match status" value="1"/>
</dbReference>
<dbReference type="PANTHER" id="PTHR42852">
    <property type="entry name" value="THIOL:DISULFIDE INTERCHANGE PROTEIN DSBE"/>
    <property type="match status" value="1"/>
</dbReference>
<evidence type="ECO:0000256" key="5">
    <source>
        <dbReference type="ARBA" id="ARBA00023284"/>
    </source>
</evidence>
<dbReference type="GO" id="GO:0017004">
    <property type="term" value="P:cytochrome complex assembly"/>
    <property type="evidence" value="ECO:0007669"/>
    <property type="project" value="UniProtKB-KW"/>
</dbReference>
<evidence type="ECO:0000256" key="3">
    <source>
        <dbReference type="ARBA" id="ARBA00022968"/>
    </source>
</evidence>
<feature type="domain" description="Thioredoxin" evidence="6">
    <location>
        <begin position="67"/>
        <end position="208"/>
    </location>
</feature>
<evidence type="ECO:0000256" key="2">
    <source>
        <dbReference type="ARBA" id="ARBA00022748"/>
    </source>
</evidence>
<keyword evidence="2" id="KW-0201">Cytochrome c-type biogenesis</keyword>
<dbReference type="Pfam" id="PF00578">
    <property type="entry name" value="AhpC-TSA"/>
    <property type="match status" value="1"/>
</dbReference>
<name>A0A511DEZ6_9PSEU</name>
<keyword evidence="3" id="KW-0735">Signal-anchor</keyword>
<comment type="subcellular location">
    <subcellularLocation>
        <location evidence="1">Cell envelope</location>
    </subcellularLocation>
</comment>
<dbReference type="InterPro" id="IPR017937">
    <property type="entry name" value="Thioredoxin_CS"/>
</dbReference>
<accession>A0A511DEZ6</accession>
<keyword evidence="3" id="KW-0812">Transmembrane</keyword>
<evidence type="ECO:0000313" key="7">
    <source>
        <dbReference type="EMBL" id="GEL23355.1"/>
    </source>
</evidence>
<organism evidence="7 8">
    <name type="scientific">Pseudonocardia sulfidoxydans NBRC 16205</name>
    <dbReference type="NCBI Taxonomy" id="1223511"/>
    <lineage>
        <taxon>Bacteria</taxon>
        <taxon>Bacillati</taxon>
        <taxon>Actinomycetota</taxon>
        <taxon>Actinomycetes</taxon>
        <taxon>Pseudonocardiales</taxon>
        <taxon>Pseudonocardiaceae</taxon>
        <taxon>Pseudonocardia</taxon>
    </lineage>
</organism>
<evidence type="ECO:0000313" key="8">
    <source>
        <dbReference type="Proteomes" id="UP000321685"/>
    </source>
</evidence>
<dbReference type="EMBL" id="BJVJ01000018">
    <property type="protein sequence ID" value="GEL23355.1"/>
    <property type="molecule type" value="Genomic_DNA"/>
</dbReference>
<sequence length="208" mass="20554">MRLRATRTEIVTTVVVVLLVALGVVALWPRSSSSGPTSGSPATTASADLAALRTRAALPPCPAPGGAPAAGPLAGVTVPCLGTDGVVDLGAALAGKPALLNVWASWCAPCRAELPALAEYAARPGAVTVLGIDVRDQPEPALTLLADLGVRIPSVTDPDGKLAAALSLPPAVPVSYLVAADGRVTPILPPVPFATADDVAAVAEGTAA</sequence>
<dbReference type="PROSITE" id="PS51352">
    <property type="entry name" value="THIOREDOXIN_2"/>
    <property type="match status" value="1"/>
</dbReference>
<keyword evidence="4" id="KW-1015">Disulfide bond</keyword>